<evidence type="ECO:0000256" key="11">
    <source>
        <dbReference type="ARBA" id="ARBA00041373"/>
    </source>
</evidence>
<protein>
    <recommendedName>
        <fullName evidence="3">thioredoxin-dependent peroxiredoxin</fullName>
        <ecNumber evidence="3">1.11.1.24</ecNumber>
    </recommendedName>
    <alternativeName>
        <fullName evidence="11">Bacterioferritin comigratory protein</fullName>
    </alternativeName>
    <alternativeName>
        <fullName evidence="9">Thioredoxin peroxidase</fullName>
    </alternativeName>
</protein>
<evidence type="ECO:0000256" key="13">
    <source>
        <dbReference type="PIRSR" id="PIRSR000239-1"/>
    </source>
</evidence>
<organism evidence="15 16">
    <name type="scientific">Candidatus Obscuribacter phosphatis</name>
    <dbReference type="NCBI Taxonomy" id="1906157"/>
    <lineage>
        <taxon>Bacteria</taxon>
        <taxon>Bacillati</taxon>
        <taxon>Candidatus Melainabacteria</taxon>
        <taxon>Candidatus Obscuribacterales</taxon>
        <taxon>Candidatus Obscuribacteraceae</taxon>
        <taxon>Candidatus Obscuribacter</taxon>
    </lineage>
</organism>
<comment type="subunit">
    <text evidence="2">Monomer.</text>
</comment>
<dbReference type="PIRSF" id="PIRSF000239">
    <property type="entry name" value="AHPC"/>
    <property type="match status" value="1"/>
</dbReference>
<comment type="function">
    <text evidence="1">Thiol-specific peroxidase that catalyzes the reduction of hydrogen peroxide and organic hydroperoxides to water and alcohols, respectively. Plays a role in cell protection against oxidative stress by detoxifying peroxides and as sensor of hydrogen peroxide-mediated signaling events.</text>
</comment>
<dbReference type="GO" id="GO:0034599">
    <property type="term" value="P:cellular response to oxidative stress"/>
    <property type="evidence" value="ECO:0007669"/>
    <property type="project" value="TreeGrafter"/>
</dbReference>
<dbReference type="PANTHER" id="PTHR42801:SF4">
    <property type="entry name" value="AHPC_TSA FAMILY PROTEIN"/>
    <property type="match status" value="1"/>
</dbReference>
<evidence type="ECO:0000256" key="1">
    <source>
        <dbReference type="ARBA" id="ARBA00003330"/>
    </source>
</evidence>
<dbReference type="SUPFAM" id="SSF52833">
    <property type="entry name" value="Thioredoxin-like"/>
    <property type="match status" value="1"/>
</dbReference>
<evidence type="ECO:0000256" key="7">
    <source>
        <dbReference type="ARBA" id="ARBA00023157"/>
    </source>
</evidence>
<evidence type="ECO:0000256" key="3">
    <source>
        <dbReference type="ARBA" id="ARBA00013017"/>
    </source>
</evidence>
<keyword evidence="5" id="KW-0049">Antioxidant</keyword>
<evidence type="ECO:0000313" key="16">
    <source>
        <dbReference type="Proteomes" id="UP000664277"/>
    </source>
</evidence>
<evidence type="ECO:0000256" key="4">
    <source>
        <dbReference type="ARBA" id="ARBA00022559"/>
    </source>
</evidence>
<dbReference type="GO" id="GO:0045454">
    <property type="term" value="P:cell redox homeostasis"/>
    <property type="evidence" value="ECO:0007669"/>
    <property type="project" value="TreeGrafter"/>
</dbReference>
<dbReference type="InterPro" id="IPR050924">
    <property type="entry name" value="Peroxiredoxin_BCP/PrxQ"/>
</dbReference>
<feature type="active site" description="Cysteine sulfenic acid (-SOH) intermediate; for peroxidase activity" evidence="13">
    <location>
        <position position="56"/>
    </location>
</feature>
<dbReference type="Proteomes" id="UP000664277">
    <property type="component" value="Unassembled WGS sequence"/>
</dbReference>
<comment type="caution">
    <text evidence="15">The sequence shown here is derived from an EMBL/GenBank/DDBJ whole genome shotgun (WGS) entry which is preliminary data.</text>
</comment>
<dbReference type="InterPro" id="IPR036249">
    <property type="entry name" value="Thioredoxin-like_sf"/>
</dbReference>
<evidence type="ECO:0000259" key="14">
    <source>
        <dbReference type="PROSITE" id="PS51352"/>
    </source>
</evidence>
<keyword evidence="7" id="KW-1015">Disulfide bond</keyword>
<keyword evidence="6" id="KW-0560">Oxidoreductase</keyword>
<comment type="catalytic activity">
    <reaction evidence="12">
        <text>a hydroperoxide + [thioredoxin]-dithiol = an alcohol + [thioredoxin]-disulfide + H2O</text>
        <dbReference type="Rhea" id="RHEA:62620"/>
        <dbReference type="Rhea" id="RHEA-COMP:10698"/>
        <dbReference type="Rhea" id="RHEA-COMP:10700"/>
        <dbReference type="ChEBI" id="CHEBI:15377"/>
        <dbReference type="ChEBI" id="CHEBI:29950"/>
        <dbReference type="ChEBI" id="CHEBI:30879"/>
        <dbReference type="ChEBI" id="CHEBI:35924"/>
        <dbReference type="ChEBI" id="CHEBI:50058"/>
        <dbReference type="EC" id="1.11.1.24"/>
    </reaction>
</comment>
<evidence type="ECO:0000313" key="15">
    <source>
        <dbReference type="EMBL" id="MBN8660864.1"/>
    </source>
</evidence>
<evidence type="ECO:0000256" key="2">
    <source>
        <dbReference type="ARBA" id="ARBA00011245"/>
    </source>
</evidence>
<dbReference type="AlphaFoldDB" id="A0A8J7TLQ3"/>
<evidence type="ECO:0000256" key="8">
    <source>
        <dbReference type="ARBA" id="ARBA00023284"/>
    </source>
</evidence>
<evidence type="ECO:0000256" key="9">
    <source>
        <dbReference type="ARBA" id="ARBA00032824"/>
    </source>
</evidence>
<dbReference type="InterPro" id="IPR000866">
    <property type="entry name" value="AhpC/TSA"/>
</dbReference>
<comment type="similarity">
    <text evidence="10">Belongs to the peroxiredoxin family. BCP/PrxQ subfamily.</text>
</comment>
<dbReference type="PANTHER" id="PTHR42801">
    <property type="entry name" value="THIOREDOXIN-DEPENDENT PEROXIDE REDUCTASE"/>
    <property type="match status" value="1"/>
</dbReference>
<dbReference type="InterPro" id="IPR024706">
    <property type="entry name" value="Peroxiredoxin_AhpC-typ"/>
</dbReference>
<proteinExistence type="inferred from homology"/>
<dbReference type="GO" id="GO:0008379">
    <property type="term" value="F:thioredoxin peroxidase activity"/>
    <property type="evidence" value="ECO:0007669"/>
    <property type="project" value="TreeGrafter"/>
</dbReference>
<dbReference type="EMBL" id="JAFLCK010000014">
    <property type="protein sequence ID" value="MBN8660864.1"/>
    <property type="molecule type" value="Genomic_DNA"/>
</dbReference>
<dbReference type="Gene3D" id="3.40.30.10">
    <property type="entry name" value="Glutaredoxin"/>
    <property type="match status" value="1"/>
</dbReference>
<accession>A0A8J7TLQ3</accession>
<dbReference type="CDD" id="cd03017">
    <property type="entry name" value="PRX_BCP"/>
    <property type="match status" value="1"/>
</dbReference>
<keyword evidence="4" id="KW-0575">Peroxidase</keyword>
<feature type="domain" description="Thioredoxin" evidence="14">
    <location>
        <begin position="10"/>
        <end position="156"/>
    </location>
</feature>
<evidence type="ECO:0000256" key="10">
    <source>
        <dbReference type="ARBA" id="ARBA00038489"/>
    </source>
</evidence>
<dbReference type="Pfam" id="PF00578">
    <property type="entry name" value="AhpC-TSA"/>
    <property type="match status" value="1"/>
</dbReference>
<evidence type="ECO:0000256" key="5">
    <source>
        <dbReference type="ARBA" id="ARBA00022862"/>
    </source>
</evidence>
<dbReference type="GO" id="GO:0005737">
    <property type="term" value="C:cytoplasm"/>
    <property type="evidence" value="ECO:0007669"/>
    <property type="project" value="TreeGrafter"/>
</dbReference>
<dbReference type="InterPro" id="IPR013766">
    <property type="entry name" value="Thioredoxin_domain"/>
</dbReference>
<sequence length="156" mass="17295">MTSPQQTIPLKAGEKAPDFTLSAYKDGEKCQISLSDFHGQKNVILAFYPKDDTPGCTREMCGFSEELQKFQDLDAEILGISCDKMDRHEKFAGKYSLKQALLADDTGKVGRAYGTVDDGKSTASRVLFLIDKDGIIKHVVTGMPDHEKLYDLLKTL</sequence>
<gene>
    <name evidence="15" type="ORF">J0M35_10895</name>
</gene>
<dbReference type="EC" id="1.11.1.24" evidence="3"/>
<name>A0A8J7TLQ3_9BACT</name>
<keyword evidence="8" id="KW-0676">Redox-active center</keyword>
<dbReference type="PROSITE" id="PS51352">
    <property type="entry name" value="THIOREDOXIN_2"/>
    <property type="match status" value="1"/>
</dbReference>
<reference evidence="15" key="1">
    <citation type="submission" date="2021-02" db="EMBL/GenBank/DDBJ databases">
        <title>Genome-Resolved Metagenomics of a Microbial Community Performing Photosynthetic Biological Nutrient Removal.</title>
        <authorList>
            <person name="Mcdaniel E.A."/>
        </authorList>
    </citation>
    <scope>NUCLEOTIDE SEQUENCE</scope>
    <source>
        <strain evidence="15">UWPOB_OBS1</strain>
    </source>
</reference>
<evidence type="ECO:0000256" key="12">
    <source>
        <dbReference type="ARBA" id="ARBA00049091"/>
    </source>
</evidence>
<evidence type="ECO:0000256" key="6">
    <source>
        <dbReference type="ARBA" id="ARBA00023002"/>
    </source>
</evidence>